<accession>A0ABY2GUY2</accession>
<dbReference type="InterPro" id="IPR000504">
    <property type="entry name" value="RRM_dom"/>
</dbReference>
<gene>
    <name evidence="8" type="ORF">CCMA1212_009050</name>
</gene>
<dbReference type="InterPro" id="IPR036388">
    <property type="entry name" value="WH-like_DNA-bd_sf"/>
</dbReference>
<evidence type="ECO:0000256" key="4">
    <source>
        <dbReference type="PROSITE-ProRule" id="PRU00332"/>
    </source>
</evidence>
<dbReference type="InterPro" id="IPR036390">
    <property type="entry name" value="WH_DNA-bd_sf"/>
</dbReference>
<feature type="compositionally biased region" description="Basic and acidic residues" evidence="5">
    <location>
        <begin position="395"/>
        <end position="409"/>
    </location>
</feature>
<feature type="compositionally biased region" description="Gly residues" evidence="5">
    <location>
        <begin position="373"/>
        <end position="383"/>
    </location>
</feature>
<feature type="compositionally biased region" description="Basic and acidic residues" evidence="5">
    <location>
        <begin position="338"/>
        <end position="347"/>
    </location>
</feature>
<dbReference type="PROSITE" id="PS50961">
    <property type="entry name" value="HTH_LA"/>
    <property type="match status" value="1"/>
</dbReference>
<dbReference type="SUPFAM" id="SSF46785">
    <property type="entry name" value="Winged helix' DNA-binding domain"/>
    <property type="match status" value="1"/>
</dbReference>
<feature type="region of interest" description="Disordered" evidence="5">
    <location>
        <begin position="1"/>
        <end position="94"/>
    </location>
</feature>
<dbReference type="SMART" id="SM00360">
    <property type="entry name" value="RRM"/>
    <property type="match status" value="1"/>
</dbReference>
<evidence type="ECO:0000256" key="1">
    <source>
        <dbReference type="ARBA" id="ARBA00004123"/>
    </source>
</evidence>
<comment type="caution">
    <text evidence="8">The sequence shown here is derived from an EMBL/GenBank/DDBJ whole genome shotgun (WGS) entry which is preliminary data.</text>
</comment>
<keyword evidence="3" id="KW-0539">Nucleus</keyword>
<dbReference type="GeneID" id="300580601"/>
<reference evidence="8 9" key="1">
    <citation type="submission" date="2018-01" db="EMBL/GenBank/DDBJ databases">
        <title>Genome characterization of the sugarcane-associated fungus Trichoderma ghanense CCMA-1212 and their application in lignocelulose bioconversion.</title>
        <authorList>
            <person name="Steindorff A.S."/>
            <person name="Mendes T.D."/>
            <person name="Vilela E.S.D."/>
            <person name="Rodrigues D.S."/>
            <person name="Formighieri E.F."/>
            <person name="Melo I.S."/>
            <person name="Favaro L.C.L."/>
        </authorList>
    </citation>
    <scope>NUCLEOTIDE SEQUENCE [LARGE SCALE GENOMIC DNA]</scope>
    <source>
        <strain evidence="8 9">CCMA-1212</strain>
    </source>
</reference>
<dbReference type="PANTHER" id="PTHR22792">
    <property type="entry name" value="LUPUS LA PROTEIN-RELATED"/>
    <property type="match status" value="1"/>
</dbReference>
<organism evidence="8 9">
    <name type="scientific">Trichoderma ghanense</name>
    <dbReference type="NCBI Taxonomy" id="65468"/>
    <lineage>
        <taxon>Eukaryota</taxon>
        <taxon>Fungi</taxon>
        <taxon>Dikarya</taxon>
        <taxon>Ascomycota</taxon>
        <taxon>Pezizomycotina</taxon>
        <taxon>Sordariomycetes</taxon>
        <taxon>Hypocreomycetidae</taxon>
        <taxon>Hypocreales</taxon>
        <taxon>Hypocreaceae</taxon>
        <taxon>Trichoderma</taxon>
    </lineage>
</organism>
<dbReference type="Pfam" id="PF00076">
    <property type="entry name" value="RRM_1"/>
    <property type="match status" value="1"/>
</dbReference>
<dbReference type="RefSeq" id="XP_073555480.1">
    <property type="nucleotide sequence ID" value="XM_073706151.1"/>
</dbReference>
<feature type="compositionally biased region" description="Basic residues" evidence="5">
    <location>
        <begin position="384"/>
        <end position="394"/>
    </location>
</feature>
<dbReference type="Gene3D" id="3.30.70.330">
    <property type="match status" value="1"/>
</dbReference>
<evidence type="ECO:0000256" key="3">
    <source>
        <dbReference type="ARBA" id="ARBA00023242"/>
    </source>
</evidence>
<dbReference type="EMBL" id="PPTA01000015">
    <property type="protein sequence ID" value="TFA99278.1"/>
    <property type="molecule type" value="Genomic_DNA"/>
</dbReference>
<evidence type="ECO:0000313" key="9">
    <source>
        <dbReference type="Proteomes" id="UP001642720"/>
    </source>
</evidence>
<feature type="domain" description="HTH La-type RNA-binding" evidence="7">
    <location>
        <begin position="135"/>
        <end position="225"/>
    </location>
</feature>
<sequence>MSEAEAVQNATEPVAPVELKEAAVEHPEAPENMEATASIDTTEAKETEETKEAEEAKETEETREAEEAKEIEGAKETGETKEAGEPEKKDGANILKTTAKIDRANLQSNRKFDPSVRQVTDDPEEIRKQVGIPIAHTSQVYTDRAMKQVEFYFGDWNFPQDKFMWETCGGSENKPMAIATIHSFKRMRCFQPYSAVVAALRESKFLEVSGEEGKEVVKRKVPYKPMTTSKAKAEAATVYAKGFGDEQPDTQFELEKFFAQFGEVSGLKLRRTNEGLFKGSVFVTFADEETAKKFLALDPAPKWKDHDLKIMSKRDYCEEKSELIKQGKLAPNGTSQKKFYEGKDYGKRNLRSGASGDQDDWKKRREQDQKSGFKGGRGGGRGGRGGRGRGGRGRGGRDRDSNRQEKRVDAAATNLKRPREEEESAAPAAKKVDTKDE</sequence>
<dbReference type="PANTHER" id="PTHR22792:SF140">
    <property type="entry name" value="ACHILLES, ISOFORM A"/>
    <property type="match status" value="1"/>
</dbReference>
<evidence type="ECO:0000256" key="2">
    <source>
        <dbReference type="ARBA" id="ARBA00022884"/>
    </source>
</evidence>
<dbReference type="InterPro" id="IPR045180">
    <property type="entry name" value="La_dom_prot"/>
</dbReference>
<dbReference type="InterPro" id="IPR006630">
    <property type="entry name" value="La_HTH"/>
</dbReference>
<dbReference type="Proteomes" id="UP001642720">
    <property type="component" value="Unassembled WGS sequence"/>
</dbReference>
<keyword evidence="9" id="KW-1185">Reference proteome</keyword>
<dbReference type="SMART" id="SM00715">
    <property type="entry name" value="LA"/>
    <property type="match status" value="1"/>
</dbReference>
<protein>
    <submittedName>
        <fullName evidence="8">La protein</fullName>
    </submittedName>
</protein>
<dbReference type="Gene3D" id="1.10.10.10">
    <property type="entry name" value="Winged helix-like DNA-binding domain superfamily/Winged helix DNA-binding domain"/>
    <property type="match status" value="1"/>
</dbReference>
<dbReference type="Pfam" id="PF05383">
    <property type="entry name" value="La"/>
    <property type="match status" value="1"/>
</dbReference>
<feature type="region of interest" description="Disordered" evidence="5">
    <location>
        <begin position="327"/>
        <end position="437"/>
    </location>
</feature>
<dbReference type="CDD" id="cd08029">
    <property type="entry name" value="LA_like_fungal"/>
    <property type="match status" value="1"/>
</dbReference>
<dbReference type="PRINTS" id="PR00302">
    <property type="entry name" value="LUPUSLA"/>
</dbReference>
<dbReference type="PROSITE" id="PS50102">
    <property type="entry name" value="RRM"/>
    <property type="match status" value="1"/>
</dbReference>
<dbReference type="CDD" id="cd12291">
    <property type="entry name" value="RRM1_La"/>
    <property type="match status" value="1"/>
</dbReference>
<feature type="compositionally biased region" description="Basic and acidic residues" evidence="5">
    <location>
        <begin position="42"/>
        <end position="91"/>
    </location>
</feature>
<evidence type="ECO:0000259" key="6">
    <source>
        <dbReference type="PROSITE" id="PS50102"/>
    </source>
</evidence>
<feature type="domain" description="RRM" evidence="6">
    <location>
        <begin position="236"/>
        <end position="315"/>
    </location>
</feature>
<feature type="compositionally biased region" description="Basic and acidic residues" evidence="5">
    <location>
        <begin position="359"/>
        <end position="371"/>
    </location>
</feature>
<comment type="subcellular location">
    <subcellularLocation>
        <location evidence="1">Nucleus</location>
    </subcellularLocation>
</comment>
<proteinExistence type="predicted"/>
<dbReference type="InterPro" id="IPR035979">
    <property type="entry name" value="RBD_domain_sf"/>
</dbReference>
<name>A0ABY2GUY2_9HYPO</name>
<evidence type="ECO:0000259" key="7">
    <source>
        <dbReference type="PROSITE" id="PS50961"/>
    </source>
</evidence>
<dbReference type="SUPFAM" id="SSF54928">
    <property type="entry name" value="RNA-binding domain, RBD"/>
    <property type="match status" value="1"/>
</dbReference>
<feature type="compositionally biased region" description="Basic and acidic residues" evidence="5">
    <location>
        <begin position="18"/>
        <end position="29"/>
    </location>
</feature>
<evidence type="ECO:0000256" key="5">
    <source>
        <dbReference type="SAM" id="MobiDB-lite"/>
    </source>
</evidence>
<evidence type="ECO:0000313" key="8">
    <source>
        <dbReference type="EMBL" id="TFA99278.1"/>
    </source>
</evidence>
<dbReference type="InterPro" id="IPR012677">
    <property type="entry name" value="Nucleotide-bd_a/b_plait_sf"/>
</dbReference>
<dbReference type="InterPro" id="IPR002344">
    <property type="entry name" value="Lupus_La"/>
</dbReference>
<keyword evidence="2 4" id="KW-0694">RNA-binding</keyword>